<dbReference type="GO" id="GO:0004832">
    <property type="term" value="F:valine-tRNA ligase activity"/>
    <property type="evidence" value="ECO:0007669"/>
    <property type="project" value="UniProtKB-UniRule"/>
</dbReference>
<evidence type="ECO:0000259" key="12">
    <source>
        <dbReference type="Pfam" id="PF10458"/>
    </source>
</evidence>
<comment type="subunit">
    <text evidence="8">Monomer.</text>
</comment>
<dbReference type="Gene3D" id="3.90.740.10">
    <property type="entry name" value="Valyl/Leucyl/Isoleucyl-tRNA synthetase, editing domain"/>
    <property type="match status" value="1"/>
</dbReference>
<dbReference type="SUPFAM" id="SSF46589">
    <property type="entry name" value="tRNA-binding arm"/>
    <property type="match status" value="1"/>
</dbReference>
<dbReference type="SUPFAM" id="SSF50677">
    <property type="entry name" value="ValRS/IleRS/LeuRS editing domain"/>
    <property type="match status" value="1"/>
</dbReference>
<keyword evidence="4 8" id="KW-0067">ATP-binding</keyword>
<dbReference type="Pfam" id="PF10458">
    <property type="entry name" value="Val_tRNA-synt_C"/>
    <property type="match status" value="1"/>
</dbReference>
<dbReference type="SUPFAM" id="SSF52374">
    <property type="entry name" value="Nucleotidylyl transferase"/>
    <property type="match status" value="1"/>
</dbReference>
<comment type="caution">
    <text evidence="13">The sequence shown here is derived from an EMBL/GenBank/DDBJ whole genome shotgun (WGS) entry which is preliminary data.</text>
</comment>
<feature type="short sequence motif" description="'HIGH' region" evidence="8">
    <location>
        <begin position="50"/>
        <end position="60"/>
    </location>
</feature>
<dbReference type="EC" id="6.1.1.9" evidence="8"/>
<dbReference type="InterPro" id="IPR014729">
    <property type="entry name" value="Rossmann-like_a/b/a_fold"/>
</dbReference>
<dbReference type="PANTHER" id="PTHR11946">
    <property type="entry name" value="VALYL-TRNA SYNTHETASES"/>
    <property type="match status" value="1"/>
</dbReference>
<dbReference type="PATRIC" id="fig|1619001.3.peg.918"/>
<dbReference type="CDD" id="cd00817">
    <property type="entry name" value="ValRS_core"/>
    <property type="match status" value="1"/>
</dbReference>
<evidence type="ECO:0000256" key="7">
    <source>
        <dbReference type="ARBA" id="ARBA00047552"/>
    </source>
</evidence>
<dbReference type="Gene3D" id="1.10.730.10">
    <property type="entry name" value="Isoleucyl-tRNA Synthetase, Domain 1"/>
    <property type="match status" value="1"/>
</dbReference>
<keyword evidence="2 8" id="KW-0436">Ligase</keyword>
<keyword evidence="5 8" id="KW-0648">Protein biosynthesis</keyword>
<protein>
    <recommendedName>
        <fullName evidence="8">Valine--tRNA ligase</fullName>
        <ecNumber evidence="8">6.1.1.9</ecNumber>
    </recommendedName>
    <alternativeName>
        <fullName evidence="8">Valyl-tRNA synthetase</fullName>
        <shortName evidence="8">ValRS</shortName>
    </alternativeName>
</protein>
<accession>A0A0G1SEF2</accession>
<evidence type="ECO:0000256" key="5">
    <source>
        <dbReference type="ARBA" id="ARBA00022917"/>
    </source>
</evidence>
<dbReference type="GO" id="GO:0005829">
    <property type="term" value="C:cytosol"/>
    <property type="evidence" value="ECO:0007669"/>
    <property type="project" value="TreeGrafter"/>
</dbReference>
<dbReference type="SUPFAM" id="SSF47323">
    <property type="entry name" value="Anticodon-binding domain of a subclass of class I aminoacyl-tRNA synthetases"/>
    <property type="match status" value="1"/>
</dbReference>
<dbReference type="PANTHER" id="PTHR11946:SF93">
    <property type="entry name" value="VALINE--TRNA LIGASE, CHLOROPLASTIC_MITOCHONDRIAL 2"/>
    <property type="match status" value="1"/>
</dbReference>
<evidence type="ECO:0000313" key="13">
    <source>
        <dbReference type="EMBL" id="KKU31675.1"/>
    </source>
</evidence>
<comment type="domain">
    <text evidence="8">The C-terminal coiled-coil domain is crucial for aminoacylation activity.</text>
</comment>
<feature type="domain" description="Aminoacyl-tRNA synthetase class Ia" evidence="10">
    <location>
        <begin position="20"/>
        <end position="449"/>
    </location>
</feature>
<evidence type="ECO:0000313" key="14">
    <source>
        <dbReference type="Proteomes" id="UP000034705"/>
    </source>
</evidence>
<evidence type="ECO:0000256" key="9">
    <source>
        <dbReference type="SAM" id="MobiDB-lite"/>
    </source>
</evidence>
<evidence type="ECO:0000256" key="1">
    <source>
        <dbReference type="ARBA" id="ARBA00022490"/>
    </source>
</evidence>
<name>A0A0G1SEF2_9BACT</name>
<comment type="similarity">
    <text evidence="8">Belongs to the class-I aminoacyl-tRNA synthetase family. ValS type 1 subfamily.</text>
</comment>
<dbReference type="InterPro" id="IPR002300">
    <property type="entry name" value="aa-tRNA-synth_Ia"/>
</dbReference>
<dbReference type="InterPro" id="IPR002303">
    <property type="entry name" value="Valyl-tRNA_ligase"/>
</dbReference>
<feature type="region of interest" description="Disordered" evidence="9">
    <location>
        <begin position="841"/>
        <end position="871"/>
    </location>
</feature>
<keyword evidence="3 8" id="KW-0547">Nucleotide-binding</keyword>
<comment type="function">
    <text evidence="8">Catalyzes the attachment of valine to tRNA(Val). As ValRS can inadvertently accommodate and process structurally similar amino acids such as threonine, to avoid such errors, it has a 'posttransfer' editing activity that hydrolyzes mischarged Thr-tRNA(Val) in a tRNA-dependent manner.</text>
</comment>
<feature type="domain" description="Methionyl/Valyl/Leucyl/Isoleucyl-tRNA synthetase anticodon-binding" evidence="11">
    <location>
        <begin position="617"/>
        <end position="742"/>
    </location>
</feature>
<organism evidence="13 14">
    <name type="scientific">Candidatus Uhrbacteria bacterium GW2011_GWF2_46_218</name>
    <dbReference type="NCBI Taxonomy" id="1619001"/>
    <lineage>
        <taxon>Bacteria</taxon>
        <taxon>Candidatus Uhriibacteriota</taxon>
    </lineage>
</organism>
<dbReference type="InterPro" id="IPR009080">
    <property type="entry name" value="tRNAsynth_Ia_anticodon-bd"/>
</dbReference>
<comment type="subcellular location">
    <subcellularLocation>
        <location evidence="8">Cytoplasm</location>
    </subcellularLocation>
</comment>
<dbReference type="Pfam" id="PF00133">
    <property type="entry name" value="tRNA-synt_1"/>
    <property type="match status" value="2"/>
</dbReference>
<dbReference type="GO" id="GO:0002161">
    <property type="term" value="F:aminoacyl-tRNA deacylase activity"/>
    <property type="evidence" value="ECO:0007669"/>
    <property type="project" value="InterPro"/>
</dbReference>
<evidence type="ECO:0000259" key="10">
    <source>
        <dbReference type="Pfam" id="PF00133"/>
    </source>
</evidence>
<dbReference type="InterPro" id="IPR013155">
    <property type="entry name" value="M/V/L/I-tRNA-synth_anticd-bd"/>
</dbReference>
<evidence type="ECO:0000256" key="4">
    <source>
        <dbReference type="ARBA" id="ARBA00022840"/>
    </source>
</evidence>
<feature type="binding site" evidence="8">
    <location>
        <position position="547"/>
    </location>
    <ligand>
        <name>ATP</name>
        <dbReference type="ChEBI" id="CHEBI:30616"/>
    </ligand>
</feature>
<dbReference type="Gene3D" id="3.40.50.620">
    <property type="entry name" value="HUPs"/>
    <property type="match status" value="3"/>
</dbReference>
<gene>
    <name evidence="8" type="primary">valS</name>
    <name evidence="13" type="ORF">UX45_C0026G0012</name>
</gene>
<dbReference type="NCBIfam" id="TIGR00422">
    <property type="entry name" value="valS"/>
    <property type="match status" value="1"/>
</dbReference>
<evidence type="ECO:0000256" key="8">
    <source>
        <dbReference type="HAMAP-Rule" id="MF_02004"/>
    </source>
</evidence>
<dbReference type="Pfam" id="PF08264">
    <property type="entry name" value="Anticodon_1"/>
    <property type="match status" value="1"/>
</dbReference>
<dbReference type="CDD" id="cd07962">
    <property type="entry name" value="Anticodon_Ia_Val"/>
    <property type="match status" value="1"/>
</dbReference>
<keyword evidence="6 8" id="KW-0030">Aminoacyl-tRNA synthetase</keyword>
<feature type="domain" description="Aminoacyl-tRNA synthetase class Ia" evidence="10">
    <location>
        <begin position="461"/>
        <end position="581"/>
    </location>
</feature>
<dbReference type="EMBL" id="LCMG01000026">
    <property type="protein sequence ID" value="KKU31675.1"/>
    <property type="molecule type" value="Genomic_DNA"/>
</dbReference>
<dbReference type="InterPro" id="IPR010978">
    <property type="entry name" value="tRNA-bd_arm"/>
</dbReference>
<dbReference type="InterPro" id="IPR033705">
    <property type="entry name" value="Anticodon_Ia_Val"/>
</dbReference>
<keyword evidence="1 8" id="KW-0963">Cytoplasm</keyword>
<dbReference type="InterPro" id="IPR037118">
    <property type="entry name" value="Val-tRNA_synth_C_sf"/>
</dbReference>
<feature type="domain" description="Valyl-tRNA synthetase tRNA-binding arm" evidence="12">
    <location>
        <begin position="804"/>
        <end position="868"/>
    </location>
</feature>
<evidence type="ECO:0000259" key="11">
    <source>
        <dbReference type="Pfam" id="PF08264"/>
    </source>
</evidence>
<dbReference type="HAMAP" id="MF_02004">
    <property type="entry name" value="Val_tRNA_synth_type1"/>
    <property type="match status" value="1"/>
</dbReference>
<evidence type="ECO:0000256" key="6">
    <source>
        <dbReference type="ARBA" id="ARBA00023146"/>
    </source>
</evidence>
<dbReference type="NCBIfam" id="NF004349">
    <property type="entry name" value="PRK05729.1"/>
    <property type="match status" value="1"/>
</dbReference>
<feature type="short sequence motif" description="'KMSKS' region" evidence="8">
    <location>
        <begin position="544"/>
        <end position="548"/>
    </location>
</feature>
<dbReference type="InterPro" id="IPR019499">
    <property type="entry name" value="Val-tRNA_synth_tRNA-bd"/>
</dbReference>
<evidence type="ECO:0000256" key="2">
    <source>
        <dbReference type="ARBA" id="ARBA00022598"/>
    </source>
</evidence>
<dbReference type="Gene3D" id="1.10.287.380">
    <property type="entry name" value="Valyl-tRNA synthetase, C-terminal domain"/>
    <property type="match status" value="1"/>
</dbReference>
<keyword evidence="8" id="KW-0175">Coiled coil</keyword>
<dbReference type="FunFam" id="3.40.50.620:FF:000020">
    <property type="entry name" value="Valine--tRNA ligase, mitochondrial"/>
    <property type="match status" value="1"/>
</dbReference>
<dbReference type="PROSITE" id="PS00178">
    <property type="entry name" value="AA_TRNA_LIGASE_I"/>
    <property type="match status" value="1"/>
</dbReference>
<sequence>MQEESAFPKAYEPSLYEDGIYAAWEASGFFNPDNLPGERHEAFSIVLPPPNVTGTLHIGHAMMLAIEDAMVRFARLQGKKALWIPGTDHAAIATQTKVEKLLMQEGMKDPRGELGREKFLERVRAYAVASHDTIVGQCKKMGSSLDWSREAYTLDEARSHAVRTVFKRMYDDGLIYRGYRLVNWCPRCKSTLADDEVEHEEKNAKLYTFRYDKNFPFAISTTRPETKFGDTAVAVHPQDARYTKWVGKELEATFVGQHLKIKVIADASVDPAFGTGVLGVTPSHSHSDADLAYVHNLAFRQVIDEEGKMIDVPTHLLGQEVIAARKQTIEWLRQEGLLEKEEDVAQNLSVCYRCGAAVEPLPKEQWFIGVNRPFAFKASDHAPIKGLKDGQRVTLKELMRHVMETKQVKMIPERFEKTYDHWIDHLRDWCISRQIWFGHQIPVWYRGEEIFVGMEAPEGDGWVQDSDTLDTWFSSGLWTFSTLGWPEKIKDFQTYHPTSIIETGYDILFFWIARMILMTTYTLGEIPFKQVYLHGLVRDEQGRKMSKSLGNVIDPLEVIAKYGSDAVRLSLVLGTSAGNDLRRFRNFTNKLWNIARFIVTTSKEKSDKKPDPQTIVDHWILTRLSEVIKQVTHLYNQHFTWSDVADWYVEIAKIERRQGKQESTDGILFYLLRHLLILWHPLMPFVTETLWKQAGFEGMLIVDHWPGEIGREDQKAKDSFSIVQEIIVAIRHLRSLSRVEAGAFVSVFVSISGESAFLEEQSELIKTMARVKDLHIGEPDSVANVVVQTISKGCVHLSLEGLMDVELERKRLEKETEETRTYLLQIEGKLQNAEFVSKAPESVVRSMETKRTEASARLATLEQQKDSLKKK</sequence>
<dbReference type="GO" id="GO:0006438">
    <property type="term" value="P:valyl-tRNA aminoacylation"/>
    <property type="evidence" value="ECO:0007669"/>
    <property type="project" value="UniProtKB-UniRule"/>
</dbReference>
<dbReference type="PRINTS" id="PR00986">
    <property type="entry name" value="TRNASYNTHVAL"/>
</dbReference>
<reference evidence="13 14" key="1">
    <citation type="journal article" date="2015" name="Nature">
        <title>rRNA introns, odd ribosomes, and small enigmatic genomes across a large radiation of phyla.</title>
        <authorList>
            <person name="Brown C.T."/>
            <person name="Hug L.A."/>
            <person name="Thomas B.C."/>
            <person name="Sharon I."/>
            <person name="Castelle C.J."/>
            <person name="Singh A."/>
            <person name="Wilkins M.J."/>
            <person name="Williams K.H."/>
            <person name="Banfield J.F."/>
        </authorList>
    </citation>
    <scope>NUCLEOTIDE SEQUENCE [LARGE SCALE GENOMIC DNA]</scope>
</reference>
<dbReference type="Proteomes" id="UP000034705">
    <property type="component" value="Unassembled WGS sequence"/>
</dbReference>
<dbReference type="GO" id="GO:0005524">
    <property type="term" value="F:ATP binding"/>
    <property type="evidence" value="ECO:0007669"/>
    <property type="project" value="UniProtKB-UniRule"/>
</dbReference>
<dbReference type="InterPro" id="IPR009008">
    <property type="entry name" value="Val/Leu/Ile-tRNA-synth_edit"/>
</dbReference>
<dbReference type="InterPro" id="IPR001412">
    <property type="entry name" value="aa-tRNA-synth_I_CS"/>
</dbReference>
<comment type="catalytic activity">
    <reaction evidence="7 8">
        <text>tRNA(Val) + L-valine + ATP = L-valyl-tRNA(Val) + AMP + diphosphate</text>
        <dbReference type="Rhea" id="RHEA:10704"/>
        <dbReference type="Rhea" id="RHEA-COMP:9672"/>
        <dbReference type="Rhea" id="RHEA-COMP:9708"/>
        <dbReference type="ChEBI" id="CHEBI:30616"/>
        <dbReference type="ChEBI" id="CHEBI:33019"/>
        <dbReference type="ChEBI" id="CHEBI:57762"/>
        <dbReference type="ChEBI" id="CHEBI:78442"/>
        <dbReference type="ChEBI" id="CHEBI:78537"/>
        <dbReference type="ChEBI" id="CHEBI:456215"/>
        <dbReference type="EC" id="6.1.1.9"/>
    </reaction>
</comment>
<evidence type="ECO:0000256" key="3">
    <source>
        <dbReference type="ARBA" id="ARBA00022741"/>
    </source>
</evidence>
<proteinExistence type="inferred from homology"/>
<dbReference type="AlphaFoldDB" id="A0A0G1SEF2"/>
<comment type="domain">
    <text evidence="8">ValRS has two distinct active sites: one for aminoacylation and one for editing. The misactivated threonine is translocated from the active site to the editing site.</text>
</comment>